<dbReference type="SUPFAM" id="SSF50475">
    <property type="entry name" value="FMN-binding split barrel"/>
    <property type="match status" value="1"/>
</dbReference>
<dbReference type="AlphaFoldDB" id="A0A091B1M6"/>
<dbReference type="eggNOG" id="COG5135">
    <property type="taxonomic scope" value="Bacteria"/>
</dbReference>
<evidence type="ECO:0000313" key="3">
    <source>
        <dbReference type="Proteomes" id="UP000029392"/>
    </source>
</evidence>
<dbReference type="InterPro" id="IPR011576">
    <property type="entry name" value="Pyridox_Oxase_N"/>
</dbReference>
<name>A0A091B1M6_9GAMM</name>
<dbReference type="Gene3D" id="2.30.110.10">
    <property type="entry name" value="Electron Transport, Fmn-binding Protein, Chain A"/>
    <property type="match status" value="1"/>
</dbReference>
<accession>A0A091B1M6</accession>
<protein>
    <recommendedName>
        <fullName evidence="1">Pyridoxamine 5'-phosphate oxidase N-terminal domain-containing protein</fullName>
    </recommendedName>
</protein>
<dbReference type="InterPro" id="IPR012349">
    <property type="entry name" value="Split_barrel_FMN-bd"/>
</dbReference>
<dbReference type="Pfam" id="PF01243">
    <property type="entry name" value="PNPOx_N"/>
    <property type="match status" value="1"/>
</dbReference>
<feature type="non-terminal residue" evidence="2">
    <location>
        <position position="139"/>
    </location>
</feature>
<dbReference type="STRING" id="1384054.N790_09820"/>
<dbReference type="EMBL" id="AVCH01000180">
    <property type="protein sequence ID" value="KFN45591.1"/>
    <property type="molecule type" value="Genomic_DNA"/>
</dbReference>
<gene>
    <name evidence="2" type="ORF">N790_09820</name>
</gene>
<proteinExistence type="predicted"/>
<organism evidence="2 3">
    <name type="scientific">Arenimonas malthae CC-JY-1</name>
    <dbReference type="NCBI Taxonomy" id="1384054"/>
    <lineage>
        <taxon>Bacteria</taxon>
        <taxon>Pseudomonadati</taxon>
        <taxon>Pseudomonadota</taxon>
        <taxon>Gammaproteobacteria</taxon>
        <taxon>Lysobacterales</taxon>
        <taxon>Lysobacteraceae</taxon>
        <taxon>Arenimonas</taxon>
    </lineage>
</organism>
<dbReference type="Proteomes" id="UP000029392">
    <property type="component" value="Unassembled WGS sequence"/>
</dbReference>
<sequence length="139" mass="14903">MTDSLDAVWSHAWARLLAGARGRGDPFHQGVLANASDDGPQARYAVLRAVDPDGGRVAFHTDRRSPKRAQLEADPRVAWVFFGHGEQLRLSGTVQLHLDDAEADAAWAATRLLSRRTYAVPLAPGTPVAFPADAGLPGL</sequence>
<reference evidence="2 3" key="1">
    <citation type="submission" date="2013-09" db="EMBL/GenBank/DDBJ databases">
        <title>Genome sequencing of Arenimonas malthae.</title>
        <authorList>
            <person name="Chen F."/>
            <person name="Wang G."/>
        </authorList>
    </citation>
    <scope>NUCLEOTIDE SEQUENCE [LARGE SCALE GENOMIC DNA]</scope>
    <source>
        <strain evidence="2 3">CC-JY-1</strain>
    </source>
</reference>
<dbReference type="RefSeq" id="WP_211251989.1">
    <property type="nucleotide sequence ID" value="NZ_AVCH01000180.1"/>
</dbReference>
<comment type="caution">
    <text evidence="2">The sequence shown here is derived from an EMBL/GenBank/DDBJ whole genome shotgun (WGS) entry which is preliminary data.</text>
</comment>
<feature type="domain" description="Pyridoxamine 5'-phosphate oxidase N-terminal" evidence="1">
    <location>
        <begin position="30"/>
        <end position="109"/>
    </location>
</feature>
<evidence type="ECO:0000313" key="2">
    <source>
        <dbReference type="EMBL" id="KFN45591.1"/>
    </source>
</evidence>
<keyword evidence="3" id="KW-1185">Reference proteome</keyword>
<evidence type="ECO:0000259" key="1">
    <source>
        <dbReference type="Pfam" id="PF01243"/>
    </source>
</evidence>